<dbReference type="Proteomes" id="UP001211907">
    <property type="component" value="Unassembled WGS sequence"/>
</dbReference>
<keyword evidence="7" id="KW-0067">ATP-binding</keyword>
<evidence type="ECO:0000256" key="9">
    <source>
        <dbReference type="ARBA" id="ARBA00023136"/>
    </source>
</evidence>
<proteinExistence type="inferred from homology"/>
<dbReference type="EMBL" id="JADGJH010001075">
    <property type="protein sequence ID" value="KAJ3119285.1"/>
    <property type="molecule type" value="Genomic_DNA"/>
</dbReference>
<feature type="domain" description="ABC transmembrane type-1" evidence="13">
    <location>
        <begin position="121"/>
        <end position="399"/>
    </location>
</feature>
<evidence type="ECO:0000256" key="4">
    <source>
        <dbReference type="ARBA" id="ARBA00022692"/>
    </source>
</evidence>
<name>A0AAD5SZY8_9FUNG</name>
<keyword evidence="16" id="KW-1185">Reference proteome</keyword>
<dbReference type="InterPro" id="IPR017871">
    <property type="entry name" value="ABC_transporter-like_CS"/>
</dbReference>
<dbReference type="InterPro" id="IPR044746">
    <property type="entry name" value="ABCC_6TM_D1"/>
</dbReference>
<dbReference type="PROSITE" id="PS00211">
    <property type="entry name" value="ABC_TRANSPORTER_1"/>
    <property type="match status" value="1"/>
</dbReference>
<gene>
    <name evidence="15" type="primary">ABCC1_3</name>
    <name evidence="14" type="synonym">ABCC1_2</name>
    <name evidence="14" type="ORF">HK100_000382</name>
    <name evidence="15" type="ORF">HK100_000385</name>
</gene>
<feature type="domain" description="ABC transporter" evidence="12">
    <location>
        <begin position="1063"/>
        <end position="1295"/>
    </location>
</feature>
<dbReference type="SMART" id="SM00382">
    <property type="entry name" value="AAA"/>
    <property type="match status" value="2"/>
</dbReference>
<feature type="transmembrane region" description="Helical" evidence="11">
    <location>
        <begin position="747"/>
        <end position="772"/>
    </location>
</feature>
<evidence type="ECO:0000256" key="6">
    <source>
        <dbReference type="ARBA" id="ARBA00022741"/>
    </source>
</evidence>
<feature type="transmembrane region" description="Helical" evidence="11">
    <location>
        <begin position="236"/>
        <end position="255"/>
    </location>
</feature>
<evidence type="ECO:0000256" key="8">
    <source>
        <dbReference type="ARBA" id="ARBA00022989"/>
    </source>
</evidence>
<protein>
    <submittedName>
        <fullName evidence="15">Multidrug resistance-associated protein 1</fullName>
    </submittedName>
</protein>
<dbReference type="CDD" id="cd18579">
    <property type="entry name" value="ABC_6TM_ABCC_D1"/>
    <property type="match status" value="1"/>
</dbReference>
<evidence type="ECO:0000259" key="13">
    <source>
        <dbReference type="PROSITE" id="PS50929"/>
    </source>
</evidence>
<evidence type="ECO:0000313" key="15">
    <source>
        <dbReference type="EMBL" id="KAJ3119288.1"/>
    </source>
</evidence>
<dbReference type="Gene3D" id="3.40.50.300">
    <property type="entry name" value="P-loop containing nucleotide triphosphate hydrolases"/>
    <property type="match status" value="2"/>
</dbReference>
<keyword evidence="5" id="KW-0677">Repeat</keyword>
<feature type="transmembrane region" description="Helical" evidence="11">
    <location>
        <begin position="261"/>
        <end position="281"/>
    </location>
</feature>
<dbReference type="InterPro" id="IPR050173">
    <property type="entry name" value="ABC_transporter_C-like"/>
</dbReference>
<dbReference type="InterPro" id="IPR027417">
    <property type="entry name" value="P-loop_NTPase"/>
</dbReference>
<dbReference type="CDD" id="cd03244">
    <property type="entry name" value="ABCC_MRP_domain2"/>
    <property type="match status" value="1"/>
</dbReference>
<feature type="transmembrane region" description="Helical" evidence="11">
    <location>
        <begin position="961"/>
        <end position="988"/>
    </location>
</feature>
<dbReference type="FunFam" id="3.40.50.300:FF:000997">
    <property type="entry name" value="Multidrug resistance-associated protein 1"/>
    <property type="match status" value="1"/>
</dbReference>
<dbReference type="SUPFAM" id="SSF90123">
    <property type="entry name" value="ABC transporter transmembrane region"/>
    <property type="match status" value="2"/>
</dbReference>
<organism evidence="15 16">
    <name type="scientific">Physocladia obscura</name>
    <dbReference type="NCBI Taxonomy" id="109957"/>
    <lineage>
        <taxon>Eukaryota</taxon>
        <taxon>Fungi</taxon>
        <taxon>Fungi incertae sedis</taxon>
        <taxon>Chytridiomycota</taxon>
        <taxon>Chytridiomycota incertae sedis</taxon>
        <taxon>Chytridiomycetes</taxon>
        <taxon>Chytridiales</taxon>
        <taxon>Chytriomycetaceae</taxon>
        <taxon>Physocladia</taxon>
    </lineage>
</organism>
<evidence type="ECO:0000259" key="12">
    <source>
        <dbReference type="PROSITE" id="PS50893"/>
    </source>
</evidence>
<dbReference type="Pfam" id="PF00664">
    <property type="entry name" value="ABC_membrane"/>
    <property type="match status" value="2"/>
</dbReference>
<comment type="subcellular location">
    <subcellularLocation>
        <location evidence="1">Membrane</location>
        <topology evidence="1">Multi-pass membrane protein</topology>
    </subcellularLocation>
</comment>
<evidence type="ECO:0000313" key="14">
    <source>
        <dbReference type="EMBL" id="KAJ3119285.1"/>
    </source>
</evidence>
<evidence type="ECO:0000256" key="1">
    <source>
        <dbReference type="ARBA" id="ARBA00004141"/>
    </source>
</evidence>
<dbReference type="InterPro" id="IPR003593">
    <property type="entry name" value="AAA+_ATPase"/>
</dbReference>
<dbReference type="SUPFAM" id="SSF52540">
    <property type="entry name" value="P-loop containing nucleoside triphosphate hydrolases"/>
    <property type="match status" value="2"/>
</dbReference>
<dbReference type="EMBL" id="JADGJH010001075">
    <property type="protein sequence ID" value="KAJ3119288.1"/>
    <property type="molecule type" value="Genomic_DNA"/>
</dbReference>
<evidence type="ECO:0000256" key="2">
    <source>
        <dbReference type="ARBA" id="ARBA00009726"/>
    </source>
</evidence>
<dbReference type="GO" id="GO:0016887">
    <property type="term" value="F:ATP hydrolysis activity"/>
    <property type="evidence" value="ECO:0007669"/>
    <property type="project" value="InterPro"/>
</dbReference>
<dbReference type="PANTHER" id="PTHR24223">
    <property type="entry name" value="ATP-BINDING CASSETTE SUB-FAMILY C"/>
    <property type="match status" value="1"/>
</dbReference>
<accession>A0AAD5SZY8</accession>
<keyword evidence="3" id="KW-0813">Transport</keyword>
<dbReference type="PANTHER" id="PTHR24223:SF456">
    <property type="entry name" value="MULTIDRUG RESISTANCE-ASSOCIATED PROTEIN LETHAL(2)03659"/>
    <property type="match status" value="1"/>
</dbReference>
<keyword evidence="4 11" id="KW-0812">Transmembrane</keyword>
<feature type="transmembrane region" description="Helical" evidence="11">
    <location>
        <begin position="120"/>
        <end position="140"/>
    </location>
</feature>
<feature type="transmembrane region" description="Helical" evidence="11">
    <location>
        <begin position="155"/>
        <end position="173"/>
    </location>
</feature>
<feature type="region of interest" description="Disordered" evidence="10">
    <location>
        <begin position="1"/>
        <end position="21"/>
    </location>
</feature>
<evidence type="ECO:0000256" key="11">
    <source>
        <dbReference type="SAM" id="Phobius"/>
    </source>
</evidence>
<comment type="similarity">
    <text evidence="2">Belongs to the ABC transporter superfamily. ABCC family. Conjugate transporter (TC 3.A.1.208) subfamily.</text>
</comment>
<evidence type="ECO:0000256" key="10">
    <source>
        <dbReference type="SAM" id="MobiDB-lite"/>
    </source>
</evidence>
<dbReference type="PROSITE" id="PS50929">
    <property type="entry name" value="ABC_TM1F"/>
    <property type="match status" value="2"/>
</dbReference>
<feature type="domain" description="ABC transmembrane type-1" evidence="13">
    <location>
        <begin position="751"/>
        <end position="1025"/>
    </location>
</feature>
<dbReference type="InterPro" id="IPR011527">
    <property type="entry name" value="ABC1_TM_dom"/>
</dbReference>
<evidence type="ECO:0000313" key="16">
    <source>
        <dbReference type="Proteomes" id="UP001211907"/>
    </source>
</evidence>
<keyword evidence="9 11" id="KW-0472">Membrane</keyword>
<dbReference type="InterPro" id="IPR003439">
    <property type="entry name" value="ABC_transporter-like_ATP-bd"/>
</dbReference>
<dbReference type="GO" id="GO:0016020">
    <property type="term" value="C:membrane"/>
    <property type="evidence" value="ECO:0007669"/>
    <property type="project" value="UniProtKB-SubCell"/>
</dbReference>
<dbReference type="Gene3D" id="1.20.1560.10">
    <property type="entry name" value="ABC transporter type 1, transmembrane domain"/>
    <property type="match status" value="2"/>
</dbReference>
<feature type="transmembrane region" description="Helical" evidence="11">
    <location>
        <begin position="784"/>
        <end position="809"/>
    </location>
</feature>
<comment type="caution">
    <text evidence="15">The sequence shown here is derived from an EMBL/GenBank/DDBJ whole genome shotgun (WGS) entry which is preliminary data.</text>
</comment>
<keyword evidence="6" id="KW-0547">Nucleotide-binding</keyword>
<sequence>MRDKDRKSGVKQSGGPSPEAILPETPVRFIRKIVLEWMTGFMVLASKRPLQQADLFDVEPAFSANRLAEDMTAHLHEVKSAWAKVHPDIELDGTRIPDGLPAVLKAALIRRLFKTFKHQWFIGGFWAACGAGFAIASPMIQQQILTVVTNGDKSSAYGLCVAMFLCQILATICNNTRSKNEVKVAIALRTIMYSTVFRKSLVLSPAAKQEYSTGRIVNLLSTDAGMLEQAGYGIHSIWLIPIQVIIMSGLIIYLLGAGGAVGIAMLVVISALQTFAMRAIFKYDSIAMGHSDARVRKTTEMLSGMKIIKLFAWEDSFISEIKKERSEELRNIFIEINIAAAFYGMIYVIPALVCIVAFSVYSAMGNALTAEIIFPALSLISLLRGPMMEMPEKVQGLIEANVSFGRFATFLASPELQESKLIQNTSKSSENAIISDHASFIWDEWTGIPGADGHAGFIASDAIEIESNEKLPFLKDLTFKIPNGTLCAVVGAVGAGKSSLLQALLGEMKNVSGATNMVGKVAYASQQGWLQNSTLQGNVLFGSEMNKVRYDSVITACALDKDIESFPNGELTEVGERGVQLSGGQVARVNLARSIYSNSDILLLDDPLAAVDSHVSRHIFEFGIRRECAGKTVILVTHQLNLLPNVDMIIYMENGQISEIGSYSNLMQQNRGLAKLVSEYGISSAKSSNSAQVVLTNVSILAEKKEQFEIEDVPALAPKTVMMEEERVEGAVTLYHYKTYIGLSGGAWMWILISVLGISINLARVIGDYWLIWWSDDAFNQSNAWYIGIYAGLGLSQSFLTVLLAMTVARVGITGARSLHENALVNIGRAPMSFFDTNPLGRIVNRFSRDVAECDRWLVMNLRGVLTIGTNILCMLGLIAYAVPTILIVVAIVIPIYYYVQRFYRNASRELKRLENLSRSPFFANCAESFNGLATIRAFKASKSFIAVNESLIDEVNKPTILRYFVSIWVSIRAETFVAFICLAVSLMGVGFNISTYLLGLSIGYTLNLAFTINILMHIMSEGEGRMNSVERLDHYHKNIPSEAPMDLPPPYDNWPENGAITFKHAEMRYRPDLPPVLRNLKVEIKSNEKIGIVGRTGAGKSSIISALYRLVELSAGSIEIDGVDISTVGLRKLRTSLSIIPQAPLLFQGTIRSNVDPLSNYSDSEVWTVLEHASLKEYVASLDEKLEAPVQENGENLSVGQRQLLCLARAMLIKPKILLIDEATASVDIKTDTAIQIALRSSFSNCTILCVAHRLLTIIDYDRVLVLKDGQAMEFNTPDELLKNPDSLFTDLVNETGPEMAALLKNMAGKRFGELNIEQVVEESLRV</sequence>
<dbReference type="InterPro" id="IPR036640">
    <property type="entry name" value="ABC1_TM_sf"/>
</dbReference>
<dbReference type="FunFam" id="1.20.1560.10:FF:000010">
    <property type="entry name" value="Multidrug resistance-associated ABC transporter"/>
    <property type="match status" value="1"/>
</dbReference>
<feature type="transmembrane region" description="Helical" evidence="11">
    <location>
        <begin position="332"/>
        <end position="358"/>
    </location>
</feature>
<keyword evidence="8 11" id="KW-1133">Transmembrane helix</keyword>
<evidence type="ECO:0000256" key="3">
    <source>
        <dbReference type="ARBA" id="ARBA00022448"/>
    </source>
</evidence>
<reference evidence="15" key="1">
    <citation type="submission" date="2020-05" db="EMBL/GenBank/DDBJ databases">
        <title>Phylogenomic resolution of chytrid fungi.</title>
        <authorList>
            <person name="Stajich J.E."/>
            <person name="Amses K."/>
            <person name="Simmons R."/>
            <person name="Seto K."/>
            <person name="Myers J."/>
            <person name="Bonds A."/>
            <person name="Quandt C.A."/>
            <person name="Barry K."/>
            <person name="Liu P."/>
            <person name="Grigoriev I."/>
            <person name="Longcore J.E."/>
            <person name="James T.Y."/>
        </authorList>
    </citation>
    <scope>NUCLEOTIDE SEQUENCE</scope>
    <source>
        <strain evidence="15">JEL0513</strain>
    </source>
</reference>
<dbReference type="FunFam" id="3.40.50.300:FF:000610">
    <property type="entry name" value="Multidrug resistance-associated ABC transporter"/>
    <property type="match status" value="1"/>
</dbReference>
<evidence type="ECO:0000256" key="7">
    <source>
        <dbReference type="ARBA" id="ARBA00022840"/>
    </source>
</evidence>
<dbReference type="Pfam" id="PF00005">
    <property type="entry name" value="ABC_tran"/>
    <property type="match status" value="2"/>
</dbReference>
<dbReference type="GO" id="GO:0140359">
    <property type="term" value="F:ABC-type transporter activity"/>
    <property type="evidence" value="ECO:0007669"/>
    <property type="project" value="InterPro"/>
</dbReference>
<dbReference type="CDD" id="cd03250">
    <property type="entry name" value="ABCC_MRP_domain1"/>
    <property type="match status" value="1"/>
</dbReference>
<feature type="transmembrane region" description="Helical" evidence="11">
    <location>
        <begin position="872"/>
        <end position="900"/>
    </location>
</feature>
<feature type="domain" description="ABC transporter" evidence="12">
    <location>
        <begin position="458"/>
        <end position="679"/>
    </location>
</feature>
<evidence type="ECO:0000256" key="5">
    <source>
        <dbReference type="ARBA" id="ARBA00022737"/>
    </source>
</evidence>
<dbReference type="PROSITE" id="PS50893">
    <property type="entry name" value="ABC_TRANSPORTER_2"/>
    <property type="match status" value="2"/>
</dbReference>
<dbReference type="GO" id="GO:0005524">
    <property type="term" value="F:ATP binding"/>
    <property type="evidence" value="ECO:0007669"/>
    <property type="project" value="UniProtKB-KW"/>
</dbReference>